<dbReference type="Proteomes" id="UP001596337">
    <property type="component" value="Unassembled WGS sequence"/>
</dbReference>
<dbReference type="NCBIfam" id="TIGR01726">
    <property type="entry name" value="HEQRo_perm_3TM"/>
    <property type="match status" value="1"/>
</dbReference>
<dbReference type="Gene3D" id="1.10.3720.10">
    <property type="entry name" value="MetI-like"/>
    <property type="match status" value="1"/>
</dbReference>
<keyword evidence="3" id="KW-1003">Cell membrane</keyword>
<reference evidence="11" key="1">
    <citation type="journal article" date="2019" name="Int. J. Syst. Evol. Microbiol.">
        <title>The Global Catalogue of Microorganisms (GCM) 10K type strain sequencing project: providing services to taxonomists for standard genome sequencing and annotation.</title>
        <authorList>
            <consortium name="The Broad Institute Genomics Platform"/>
            <consortium name="The Broad Institute Genome Sequencing Center for Infectious Disease"/>
            <person name="Wu L."/>
            <person name="Ma J."/>
        </authorList>
    </citation>
    <scope>NUCLEOTIDE SEQUENCE [LARGE SCALE GENOMIC DNA]</scope>
    <source>
        <strain evidence="11">KCTC 32255</strain>
    </source>
</reference>
<keyword evidence="6 8" id="KW-1133">Transmembrane helix</keyword>
<dbReference type="CDD" id="cd06261">
    <property type="entry name" value="TM_PBP2"/>
    <property type="match status" value="1"/>
</dbReference>
<evidence type="ECO:0000256" key="3">
    <source>
        <dbReference type="ARBA" id="ARBA00022475"/>
    </source>
</evidence>
<evidence type="ECO:0000256" key="2">
    <source>
        <dbReference type="ARBA" id="ARBA00022448"/>
    </source>
</evidence>
<dbReference type="InterPro" id="IPR014341">
    <property type="entry name" value="Ectoine_EhuD"/>
</dbReference>
<evidence type="ECO:0000259" key="9">
    <source>
        <dbReference type="PROSITE" id="PS50928"/>
    </source>
</evidence>
<feature type="transmembrane region" description="Helical" evidence="8">
    <location>
        <begin position="119"/>
        <end position="143"/>
    </location>
</feature>
<gene>
    <name evidence="10" type="primary">ehuD</name>
    <name evidence="10" type="ORF">ACFQGD_25305</name>
</gene>
<protein>
    <submittedName>
        <fullName evidence="10">Ectoine/hydroxyectoine ABC transporter permease subunit EhuD</fullName>
    </submittedName>
</protein>
<name>A0ABW2C5T8_9PSEU</name>
<dbReference type="PROSITE" id="PS50928">
    <property type="entry name" value="ABC_TM1"/>
    <property type="match status" value="1"/>
</dbReference>
<keyword evidence="2 8" id="KW-0813">Transport</keyword>
<dbReference type="PANTHER" id="PTHR30614:SF0">
    <property type="entry name" value="L-CYSTINE TRANSPORT SYSTEM PERMEASE PROTEIN TCYL"/>
    <property type="match status" value="1"/>
</dbReference>
<feature type="transmembrane region" description="Helical" evidence="8">
    <location>
        <begin position="80"/>
        <end position="107"/>
    </location>
</feature>
<keyword evidence="5" id="KW-0029">Amino-acid transport</keyword>
<evidence type="ECO:0000256" key="5">
    <source>
        <dbReference type="ARBA" id="ARBA00022970"/>
    </source>
</evidence>
<evidence type="ECO:0000256" key="4">
    <source>
        <dbReference type="ARBA" id="ARBA00022692"/>
    </source>
</evidence>
<keyword evidence="7 8" id="KW-0472">Membrane</keyword>
<feature type="transmembrane region" description="Helical" evidence="8">
    <location>
        <begin position="149"/>
        <end position="169"/>
    </location>
</feature>
<dbReference type="RefSeq" id="WP_345401704.1">
    <property type="nucleotide sequence ID" value="NZ_BAABLA010000107.1"/>
</dbReference>
<comment type="caution">
    <text evidence="10">The sequence shown here is derived from an EMBL/GenBank/DDBJ whole genome shotgun (WGS) entry which is preliminary data.</text>
</comment>
<evidence type="ECO:0000256" key="7">
    <source>
        <dbReference type="ARBA" id="ARBA00023136"/>
    </source>
</evidence>
<sequence length="286" mass="31917">MSTMENAAATAAEDQEIEEYRPHRKWYRRPDIMVPVLLILLVYALLVGYVESPNFFRTKMEAPSGLVNFDWMWFFHLIPLMLQGLLVTIKGALLGFAVAVVLGLFFALGRRSKLPFVSWPVIAVIEFIRSTPVLVQLFFWLALERTIPVIDLSPIALLMVGLGVHYATYCSEAYRAGINSVDKGQWEAATALNLSPVTKWTRVVLPQAVPNVLPALGNYLVAAFKDAPMAFIIGVHGVLFFADQVAAETFRVTEPYLIAGVGFLMASLPAAWAVRQLERKIAYERV</sequence>
<evidence type="ECO:0000313" key="11">
    <source>
        <dbReference type="Proteomes" id="UP001596337"/>
    </source>
</evidence>
<comment type="similarity">
    <text evidence="8">Belongs to the binding-protein-dependent transport system permease family.</text>
</comment>
<evidence type="ECO:0000256" key="6">
    <source>
        <dbReference type="ARBA" id="ARBA00022989"/>
    </source>
</evidence>
<keyword evidence="4 8" id="KW-0812">Transmembrane</keyword>
<dbReference type="Pfam" id="PF00528">
    <property type="entry name" value="BPD_transp_1"/>
    <property type="match status" value="1"/>
</dbReference>
<feature type="transmembrane region" description="Helical" evidence="8">
    <location>
        <begin position="229"/>
        <end position="250"/>
    </location>
</feature>
<dbReference type="InterPro" id="IPR000515">
    <property type="entry name" value="MetI-like"/>
</dbReference>
<feature type="transmembrane region" description="Helical" evidence="8">
    <location>
        <begin position="32"/>
        <end position="50"/>
    </location>
</feature>
<organism evidence="10 11">
    <name type="scientific">Haloechinothrix salitolerans</name>
    <dbReference type="NCBI Taxonomy" id="926830"/>
    <lineage>
        <taxon>Bacteria</taxon>
        <taxon>Bacillati</taxon>
        <taxon>Actinomycetota</taxon>
        <taxon>Actinomycetes</taxon>
        <taxon>Pseudonocardiales</taxon>
        <taxon>Pseudonocardiaceae</taxon>
        <taxon>Haloechinothrix</taxon>
    </lineage>
</organism>
<keyword evidence="11" id="KW-1185">Reference proteome</keyword>
<dbReference type="SUPFAM" id="SSF161098">
    <property type="entry name" value="MetI-like"/>
    <property type="match status" value="1"/>
</dbReference>
<feature type="domain" description="ABC transmembrane type-1" evidence="9">
    <location>
        <begin position="85"/>
        <end position="274"/>
    </location>
</feature>
<feature type="transmembrane region" description="Helical" evidence="8">
    <location>
        <begin position="256"/>
        <end position="274"/>
    </location>
</feature>
<accession>A0ABW2C5T8</accession>
<evidence type="ECO:0000256" key="1">
    <source>
        <dbReference type="ARBA" id="ARBA00004651"/>
    </source>
</evidence>
<dbReference type="InterPro" id="IPR043429">
    <property type="entry name" value="ArtM/GltK/GlnP/TcyL/YhdX-like"/>
</dbReference>
<dbReference type="EMBL" id="JBHSXX010000001">
    <property type="protein sequence ID" value="MFC6870456.1"/>
    <property type="molecule type" value="Genomic_DNA"/>
</dbReference>
<comment type="subcellular location">
    <subcellularLocation>
        <location evidence="1 8">Cell membrane</location>
        <topology evidence="1 8">Multi-pass membrane protein</topology>
    </subcellularLocation>
</comment>
<dbReference type="InterPro" id="IPR035906">
    <property type="entry name" value="MetI-like_sf"/>
</dbReference>
<evidence type="ECO:0000256" key="8">
    <source>
        <dbReference type="RuleBase" id="RU363032"/>
    </source>
</evidence>
<evidence type="ECO:0000313" key="10">
    <source>
        <dbReference type="EMBL" id="MFC6870456.1"/>
    </source>
</evidence>
<dbReference type="NCBIfam" id="TIGR03003">
    <property type="entry name" value="ectoine_ehuD"/>
    <property type="match status" value="1"/>
</dbReference>
<dbReference type="PANTHER" id="PTHR30614">
    <property type="entry name" value="MEMBRANE COMPONENT OF AMINO ACID ABC TRANSPORTER"/>
    <property type="match status" value="1"/>
</dbReference>
<proteinExistence type="inferred from homology"/>
<dbReference type="InterPro" id="IPR010065">
    <property type="entry name" value="AA_ABC_transptr_permease_3TM"/>
</dbReference>